<dbReference type="EMBL" id="JBHUGI010000002">
    <property type="protein sequence ID" value="MFD1926642.1"/>
    <property type="molecule type" value="Genomic_DNA"/>
</dbReference>
<gene>
    <name evidence="3" type="ORF">ACFSFY_00955</name>
</gene>
<comment type="caution">
    <text evidence="3">The sequence shown here is derived from an EMBL/GenBank/DDBJ whole genome shotgun (WGS) entry which is preliminary data.</text>
</comment>
<feature type="domain" description="DUF4097" evidence="2">
    <location>
        <begin position="126"/>
        <end position="219"/>
    </location>
</feature>
<proteinExistence type="predicted"/>
<dbReference type="Gene3D" id="2.160.20.120">
    <property type="match status" value="1"/>
</dbReference>
<evidence type="ECO:0000313" key="3">
    <source>
        <dbReference type="EMBL" id="MFD1926642.1"/>
    </source>
</evidence>
<accession>A0ABW4SAX8</accession>
<dbReference type="RefSeq" id="WP_381535292.1">
    <property type="nucleotide sequence ID" value="NZ_JBHUGI010000002.1"/>
</dbReference>
<protein>
    <submittedName>
        <fullName evidence="3">DUF4097 family beta strand repeat-containing protein</fullName>
    </submittedName>
</protein>
<evidence type="ECO:0000313" key="4">
    <source>
        <dbReference type="Proteomes" id="UP001597218"/>
    </source>
</evidence>
<keyword evidence="4" id="KW-1185">Reference proteome</keyword>
<evidence type="ECO:0000256" key="1">
    <source>
        <dbReference type="SAM" id="Phobius"/>
    </source>
</evidence>
<keyword evidence="1" id="KW-0472">Membrane</keyword>
<organism evidence="3 4">
    <name type="scientific">Sporosarcina siberiensis</name>
    <dbReference type="NCBI Taxonomy" id="1365606"/>
    <lineage>
        <taxon>Bacteria</taxon>
        <taxon>Bacillati</taxon>
        <taxon>Bacillota</taxon>
        <taxon>Bacilli</taxon>
        <taxon>Bacillales</taxon>
        <taxon>Caryophanaceae</taxon>
        <taxon>Sporosarcina</taxon>
    </lineage>
</organism>
<keyword evidence="1" id="KW-1133">Transmembrane helix</keyword>
<reference evidence="4" key="1">
    <citation type="journal article" date="2019" name="Int. J. Syst. Evol. Microbiol.">
        <title>The Global Catalogue of Microorganisms (GCM) 10K type strain sequencing project: providing services to taxonomists for standard genome sequencing and annotation.</title>
        <authorList>
            <consortium name="The Broad Institute Genomics Platform"/>
            <consortium name="The Broad Institute Genome Sequencing Center for Infectious Disease"/>
            <person name="Wu L."/>
            <person name="Ma J."/>
        </authorList>
    </citation>
    <scope>NUCLEOTIDE SEQUENCE [LARGE SCALE GENOMIC DNA]</scope>
    <source>
        <strain evidence="4">CGMCC 4.7177</strain>
    </source>
</reference>
<feature type="transmembrane region" description="Helical" evidence="1">
    <location>
        <begin position="12"/>
        <end position="29"/>
    </location>
</feature>
<dbReference type="InterPro" id="IPR025164">
    <property type="entry name" value="Toastrack_DUF4097"/>
</dbReference>
<name>A0ABW4SAX8_9BACL</name>
<dbReference type="Proteomes" id="UP001597218">
    <property type="component" value="Unassembled WGS sequence"/>
</dbReference>
<dbReference type="Pfam" id="PF13349">
    <property type="entry name" value="DUF4097"/>
    <property type="match status" value="1"/>
</dbReference>
<keyword evidence="1" id="KW-0812">Transmembrane</keyword>
<evidence type="ECO:0000259" key="2">
    <source>
        <dbReference type="Pfam" id="PF13349"/>
    </source>
</evidence>
<sequence length="250" mass="27563">MQKNNNNSRLIALLVGVALILLFVWILPFNSSNKDYIKTISADFITNIHINANLGDIHILPIEGNELTVRMESESKKKIKGYKLSLKEKNNRVTINAKKKSKFGLSGKLPFDFKLIVEVPVKQYDLLKVNSNVSTIYVDSITANKFELQTNVGHIHLNTTTGFIYAETNVGDINMQLNTILNDIIAETQVGNVSVKIAEVPASLQTDLKNSIGNTMESLPNMQNGSIGVGGPIVKLTSEVGNIELTLMDH</sequence>